<evidence type="ECO:0000313" key="9">
    <source>
        <dbReference type="EMBL" id="KIV89430.1"/>
    </source>
</evidence>
<dbReference type="Proteomes" id="UP000054302">
    <property type="component" value="Unassembled WGS sequence"/>
</dbReference>
<dbReference type="CDD" id="cd09237">
    <property type="entry name" value="V_ScBro1_like"/>
    <property type="match status" value="1"/>
</dbReference>
<dbReference type="OMA" id="CHAANQS"/>
<evidence type="ECO:0000256" key="3">
    <source>
        <dbReference type="ARBA" id="ARBA00022490"/>
    </source>
</evidence>
<keyword evidence="4" id="KW-0967">Endosome</keyword>
<evidence type="ECO:0000259" key="8">
    <source>
        <dbReference type="PROSITE" id="PS51180"/>
    </source>
</evidence>
<feature type="compositionally biased region" description="Pro residues" evidence="7">
    <location>
        <begin position="795"/>
        <end position="805"/>
    </location>
</feature>
<evidence type="ECO:0000256" key="1">
    <source>
        <dbReference type="ARBA" id="ARBA00004177"/>
    </source>
</evidence>
<keyword evidence="6" id="KW-0175">Coiled coil</keyword>
<evidence type="ECO:0000256" key="6">
    <source>
        <dbReference type="SAM" id="Coils"/>
    </source>
</evidence>
<sequence>MVQAPMLSSPLKTTSEVDWITPLKSYIRTTYGDDPEKYSEETNTLNRLRQDMRGAGADSASGRDLLYRYYGQLELLDLRFPVDENHIKISFTWFDAFTKQPTSQYSLAFEKASVIFNIAAVLSCYAAVQNRGEDKDLKTAYHSFQASAGMFTYINENFLHAPSTDLSRDSVKILINVTLAQAQEIFLEKQVRDGKKPALMAKLAAQAAMLYGQAREELESEHARGVFDSAWLKLVQIKALHFSSLADYYQSLADEEQNHQGIAIARLQTAEKASKQAFTYAKAFPGTPSPSSNLGSDTASTMQAATKRHWETVQEKLTALVKDNDFIYHQTVPVEASLAAVGKVAAAKAIPLSELYQGQDIQRIIGPDIFQKIVPISVTETASMYDEEKAKLIRSEAEKVEQANGEMAASLDYLKLPSSLNVLKGGADSDFSIDKEFERWCHEVAQGQPFNPAFDRLQREKQAVVDSLARSSKQLDMEESVCEKMRSKYGSDWTQQPSSRLTSTLRTDVKSYRDTIDEAAASDMQLFATARQYEADFEEMRSASESGEVDVFYQQALIKVGSGSKAKAKTEGSLLDEDYDEGGLSVAEQIARVEELLKKLNLVKRERMQVLKDLKEKVHTDDISNVLILNKKSIANQEAQLFQAELEKFRSHQNRLISTVHKQSSLLKELTKTYGDLLQDKRVRADQQRYDSVQKGRNGVLNRYKRVHNAFEDLTQGLSRAQGFYNEMKESVDSLEKNVESFVSNRRAEGAQLLHQIEQTKNNAAGGQAAAEQKRMQDLMKRLSMEPKAASPSQPEAPPLPPLPMKPSRSPAPLSPSYPTTNADPRFTIPPRHSPAPVVPNGYSGNLQSTSQPAGASPIDSQHAFAQGAATPLSTGYNPMAYPERSITSPNQQPPQSQPVSQAYGFSPVTSPPPSTHNPYFPPQHQPPYQQQTPSHAPLTFTAPSQSYPPHAQYGYPAHQPQPQHQPYASHSPHPQPQQHQHAPYQGYPTATSPPYGFPQNYVPPPPPPGPPGGGSTTQYPANPTGVWASGPGGYASYTAPGRFGAGAGPTQPGQQQSGGSGGTGETDPWAGLSAWK</sequence>
<comment type="subcellular location">
    <subcellularLocation>
        <location evidence="2">Cytoplasm</location>
    </subcellularLocation>
    <subcellularLocation>
        <location evidence="1">Endosome</location>
    </subcellularLocation>
</comment>
<feature type="domain" description="BRO1" evidence="8">
    <location>
        <begin position="5"/>
        <end position="407"/>
    </location>
</feature>
<accession>A0A0D1WKF8</accession>
<organism evidence="9 10">
    <name type="scientific">Exophiala mesophila</name>
    <name type="common">Black yeast-like fungus</name>
    <dbReference type="NCBI Taxonomy" id="212818"/>
    <lineage>
        <taxon>Eukaryota</taxon>
        <taxon>Fungi</taxon>
        <taxon>Dikarya</taxon>
        <taxon>Ascomycota</taxon>
        <taxon>Pezizomycotina</taxon>
        <taxon>Eurotiomycetes</taxon>
        <taxon>Chaetothyriomycetidae</taxon>
        <taxon>Chaetothyriales</taxon>
        <taxon>Herpotrichiellaceae</taxon>
        <taxon>Exophiala</taxon>
    </lineage>
</organism>
<dbReference type="InterPro" id="IPR025304">
    <property type="entry name" value="ALIX_V_dom"/>
</dbReference>
<feature type="region of interest" description="Disordered" evidence="7">
    <location>
        <begin position="785"/>
        <end position="1077"/>
    </location>
</feature>
<feature type="compositionally biased region" description="Pro residues" evidence="7">
    <location>
        <begin position="910"/>
        <end position="926"/>
    </location>
</feature>
<feature type="compositionally biased region" description="Pro residues" evidence="7">
    <location>
        <begin position="1002"/>
        <end position="1012"/>
    </location>
</feature>
<dbReference type="Pfam" id="PF03097">
    <property type="entry name" value="BRO1"/>
    <property type="match status" value="1"/>
</dbReference>
<dbReference type="Gene3D" id="1.25.40.280">
    <property type="entry name" value="alix/aip1 like domains"/>
    <property type="match status" value="1"/>
</dbReference>
<evidence type="ECO:0000256" key="7">
    <source>
        <dbReference type="SAM" id="MobiDB-lite"/>
    </source>
</evidence>
<dbReference type="RefSeq" id="XP_016221004.1">
    <property type="nucleotide sequence ID" value="XM_016371672.1"/>
</dbReference>
<keyword evidence="3" id="KW-0963">Cytoplasm</keyword>
<gene>
    <name evidence="9" type="ORF">PV10_06830</name>
</gene>
<dbReference type="VEuPathDB" id="FungiDB:PV10_06830"/>
<dbReference type="InterPro" id="IPR004328">
    <property type="entry name" value="BRO1_dom"/>
</dbReference>
<dbReference type="GO" id="GO:0043328">
    <property type="term" value="P:protein transport to vacuole involved in ubiquitin-dependent protein catabolic process via the multivesicular body sorting pathway"/>
    <property type="evidence" value="ECO:0007669"/>
    <property type="project" value="TreeGrafter"/>
</dbReference>
<feature type="compositionally biased region" description="Low complexity" evidence="7">
    <location>
        <begin position="952"/>
        <end position="1001"/>
    </location>
</feature>
<evidence type="ECO:0000256" key="4">
    <source>
        <dbReference type="ARBA" id="ARBA00022753"/>
    </source>
</evidence>
<dbReference type="GO" id="GO:0005768">
    <property type="term" value="C:endosome"/>
    <property type="evidence" value="ECO:0007669"/>
    <property type="project" value="UniProtKB-SubCell"/>
</dbReference>
<dbReference type="EMBL" id="KN847524">
    <property type="protein sequence ID" value="KIV89430.1"/>
    <property type="molecule type" value="Genomic_DNA"/>
</dbReference>
<feature type="coiled-coil region" evidence="6">
    <location>
        <begin position="586"/>
        <end position="613"/>
    </location>
</feature>
<keyword evidence="10" id="KW-1185">Reference proteome</keyword>
<dbReference type="HOGENOM" id="CLU_003661_0_0_1"/>
<evidence type="ECO:0000313" key="10">
    <source>
        <dbReference type="Proteomes" id="UP000054302"/>
    </source>
</evidence>
<dbReference type="GeneID" id="27324675"/>
<dbReference type="PROSITE" id="PS51180">
    <property type="entry name" value="BRO1"/>
    <property type="match status" value="1"/>
</dbReference>
<dbReference type="STRING" id="212818.A0A0D1WKF8"/>
<dbReference type="AlphaFoldDB" id="A0A0D1WKF8"/>
<dbReference type="Gene3D" id="1.20.120.560">
    <property type="entry name" value="alix/aip1 in complex with the ypdl late domain"/>
    <property type="match status" value="1"/>
</dbReference>
<reference evidence="9 10" key="1">
    <citation type="submission" date="2015-01" db="EMBL/GenBank/DDBJ databases">
        <title>The Genome Sequence of Exophiala mesophila CBS40295.</title>
        <authorList>
            <consortium name="The Broad Institute Genomics Platform"/>
            <person name="Cuomo C."/>
            <person name="de Hoog S."/>
            <person name="Gorbushina A."/>
            <person name="Stielow B."/>
            <person name="Teixiera M."/>
            <person name="Abouelleil A."/>
            <person name="Chapman S.B."/>
            <person name="Priest M."/>
            <person name="Young S.K."/>
            <person name="Wortman J."/>
            <person name="Nusbaum C."/>
            <person name="Birren B."/>
        </authorList>
    </citation>
    <scope>NUCLEOTIDE SEQUENCE [LARGE SCALE GENOMIC DNA]</scope>
    <source>
        <strain evidence="9 10">CBS 40295</strain>
    </source>
</reference>
<dbReference type="InterPro" id="IPR038499">
    <property type="entry name" value="BRO1_sf"/>
</dbReference>
<dbReference type="PANTHER" id="PTHR23030:SF30">
    <property type="entry name" value="TYROSINE-PROTEIN PHOSPHATASE NON-RECEPTOR TYPE 23"/>
    <property type="match status" value="1"/>
</dbReference>
<protein>
    <recommendedName>
        <fullName evidence="5">BRO domain-containing protein 1</fullName>
    </recommendedName>
</protein>
<dbReference type="CDD" id="cd09242">
    <property type="entry name" value="BRO1_ScBro1_like"/>
    <property type="match status" value="1"/>
</dbReference>
<proteinExistence type="predicted"/>
<name>A0A0D1WKF8_EXOME</name>
<evidence type="ECO:0000256" key="5">
    <source>
        <dbReference type="ARBA" id="ARBA00041284"/>
    </source>
</evidence>
<feature type="compositionally biased region" description="Polar residues" evidence="7">
    <location>
        <begin position="843"/>
        <end position="854"/>
    </location>
</feature>
<evidence type="ECO:0000256" key="2">
    <source>
        <dbReference type="ARBA" id="ARBA00004496"/>
    </source>
</evidence>
<dbReference type="Pfam" id="PF13949">
    <property type="entry name" value="ALIX_LYPXL_bnd"/>
    <property type="match status" value="1"/>
</dbReference>
<dbReference type="Gene3D" id="1.20.140.50">
    <property type="entry name" value="alix/aip1 like domains"/>
    <property type="match status" value="1"/>
</dbReference>
<dbReference type="PANTHER" id="PTHR23030">
    <property type="entry name" value="PCD6 INTERACTING PROTEIN-RELATED"/>
    <property type="match status" value="1"/>
</dbReference>
<dbReference type="OrthoDB" id="2141925at2759"/>
<dbReference type="SMART" id="SM01041">
    <property type="entry name" value="BRO1"/>
    <property type="match status" value="1"/>
</dbReference>